<name>A0A9D1UF06_9FIRM</name>
<dbReference type="EMBL" id="DXGF01000131">
    <property type="protein sequence ID" value="HIW84060.1"/>
    <property type="molecule type" value="Genomic_DNA"/>
</dbReference>
<comment type="caution">
    <text evidence="1">The sequence shown here is derived from an EMBL/GenBank/DDBJ whole genome shotgun (WGS) entry which is preliminary data.</text>
</comment>
<evidence type="ECO:0000313" key="1">
    <source>
        <dbReference type="EMBL" id="HIW84060.1"/>
    </source>
</evidence>
<dbReference type="AlphaFoldDB" id="A0A9D1UF06"/>
<dbReference type="Proteomes" id="UP000824263">
    <property type="component" value="Unassembled WGS sequence"/>
</dbReference>
<accession>A0A9D1UF06</accession>
<proteinExistence type="predicted"/>
<dbReference type="SUPFAM" id="SSF55594">
    <property type="entry name" value="HPr-like"/>
    <property type="match status" value="1"/>
</dbReference>
<evidence type="ECO:0000313" key="2">
    <source>
        <dbReference type="Proteomes" id="UP000824263"/>
    </source>
</evidence>
<dbReference type="InterPro" id="IPR035895">
    <property type="entry name" value="HPr-like_sf"/>
</dbReference>
<organism evidence="1 2">
    <name type="scientific">Candidatus Dorea gallistercoris</name>
    <dbReference type="NCBI Taxonomy" id="2838542"/>
    <lineage>
        <taxon>Bacteria</taxon>
        <taxon>Bacillati</taxon>
        <taxon>Bacillota</taxon>
        <taxon>Clostridia</taxon>
        <taxon>Lachnospirales</taxon>
        <taxon>Lachnospiraceae</taxon>
        <taxon>Dorea</taxon>
    </lineage>
</organism>
<protein>
    <submittedName>
        <fullName evidence="1">HPr family phosphocarrier protein</fullName>
    </submittedName>
</protein>
<dbReference type="Gene3D" id="3.30.1340.10">
    <property type="entry name" value="HPr-like"/>
    <property type="match status" value="1"/>
</dbReference>
<gene>
    <name evidence="1" type="ORF">H9873_07050</name>
</gene>
<reference evidence="1" key="2">
    <citation type="submission" date="2021-04" db="EMBL/GenBank/DDBJ databases">
        <authorList>
            <person name="Gilroy R."/>
        </authorList>
    </citation>
    <scope>NUCLEOTIDE SEQUENCE</scope>
    <source>
        <strain evidence="1">ChiSxjej1B13-11762</strain>
    </source>
</reference>
<reference evidence="1" key="1">
    <citation type="journal article" date="2021" name="PeerJ">
        <title>Extensive microbial diversity within the chicken gut microbiome revealed by metagenomics and culture.</title>
        <authorList>
            <person name="Gilroy R."/>
            <person name="Ravi A."/>
            <person name="Getino M."/>
            <person name="Pursley I."/>
            <person name="Horton D.L."/>
            <person name="Alikhan N.F."/>
            <person name="Baker D."/>
            <person name="Gharbi K."/>
            <person name="Hall N."/>
            <person name="Watson M."/>
            <person name="Adriaenssens E.M."/>
            <person name="Foster-Nyarko E."/>
            <person name="Jarju S."/>
            <person name="Secka A."/>
            <person name="Antonio M."/>
            <person name="Oren A."/>
            <person name="Chaudhuri R.R."/>
            <person name="La Ragione R."/>
            <person name="Hildebrand F."/>
            <person name="Pallen M.J."/>
        </authorList>
    </citation>
    <scope>NUCLEOTIDE SEQUENCE</scope>
    <source>
        <strain evidence="1">ChiSxjej1B13-11762</strain>
    </source>
</reference>
<sequence length="77" mass="8536">MIKIPINFHQTDDIVKFVKIANQYPFHMDLVSGNRAVDAKSLMGTLAMGHAAGLSLMIHSYPSPSTEQLLTQMQSFT</sequence>